<protein>
    <recommendedName>
        <fullName evidence="9">Trans-2-enoyl-CoA reductase [NADH]</fullName>
        <shortName evidence="9">TER</shortName>
        <ecNumber evidence="9">1.3.1.44</ecNumber>
    </recommendedName>
</protein>
<feature type="binding site" evidence="9">
    <location>
        <begin position="267"/>
        <end position="269"/>
    </location>
    <ligand>
        <name>NAD(+)</name>
        <dbReference type="ChEBI" id="CHEBI:57540"/>
    </ligand>
</feature>
<evidence type="ECO:0000256" key="4">
    <source>
        <dbReference type="ARBA" id="ARBA00023002"/>
    </source>
</evidence>
<feature type="binding site" evidence="9">
    <location>
        <begin position="47"/>
        <end position="52"/>
    </location>
    <ligand>
        <name>NAD(+)</name>
        <dbReference type="ChEBI" id="CHEBI:57540"/>
    </ligand>
</feature>
<keyword evidence="3 9" id="KW-0276">Fatty acid metabolism</keyword>
<feature type="domain" description="Trans-2-enoyl-CoA reductase catalytic" evidence="11">
    <location>
        <begin position="81"/>
        <end position="308"/>
    </location>
</feature>
<evidence type="ECO:0000256" key="6">
    <source>
        <dbReference type="ARBA" id="ARBA00023098"/>
    </source>
</evidence>
<feature type="binding site" evidence="9">
    <location>
        <position position="223"/>
    </location>
    <ligand>
        <name>substrate</name>
    </ligand>
</feature>
<dbReference type="GO" id="GO:0004318">
    <property type="term" value="F:enoyl-[acyl-carrier-protein] reductase (NADH) activity"/>
    <property type="evidence" value="ECO:0007669"/>
    <property type="project" value="TreeGrafter"/>
</dbReference>
<feature type="binding site" evidence="9">
    <location>
        <position position="242"/>
    </location>
    <ligand>
        <name>NAD(+)</name>
        <dbReference type="ChEBI" id="CHEBI:57540"/>
    </ligand>
</feature>
<dbReference type="InterPro" id="IPR010758">
    <property type="entry name" value="Trans-2-enoyl-CoA_reductase"/>
</dbReference>
<evidence type="ECO:0000313" key="13">
    <source>
        <dbReference type="EMBL" id="HIR89791.1"/>
    </source>
</evidence>
<reference evidence="13" key="2">
    <citation type="journal article" date="2021" name="PeerJ">
        <title>Extensive microbial diversity within the chicken gut microbiome revealed by metagenomics and culture.</title>
        <authorList>
            <person name="Gilroy R."/>
            <person name="Ravi A."/>
            <person name="Getino M."/>
            <person name="Pursley I."/>
            <person name="Horton D.L."/>
            <person name="Alikhan N.F."/>
            <person name="Baker D."/>
            <person name="Gharbi K."/>
            <person name="Hall N."/>
            <person name="Watson M."/>
            <person name="Adriaenssens E.M."/>
            <person name="Foster-Nyarko E."/>
            <person name="Jarju S."/>
            <person name="Secka A."/>
            <person name="Antonio M."/>
            <person name="Oren A."/>
            <person name="Chaudhuri R.R."/>
            <person name="La Ragione R."/>
            <person name="Hildebrand F."/>
            <person name="Pallen M.J."/>
        </authorList>
    </citation>
    <scope>NUCLEOTIDE SEQUENCE</scope>
    <source>
        <strain evidence="13">ChiW13-3771</strain>
    </source>
</reference>
<dbReference type="AlphaFoldDB" id="A0A9D1JER5"/>
<organism evidence="13 14">
    <name type="scientific">Candidatus Fimimorpha faecalis</name>
    <dbReference type="NCBI Taxonomy" id="2840824"/>
    <lineage>
        <taxon>Bacteria</taxon>
        <taxon>Bacillati</taxon>
        <taxon>Bacillota</taxon>
        <taxon>Clostridia</taxon>
        <taxon>Eubacteriales</taxon>
        <taxon>Candidatus Fimimorpha</taxon>
    </lineage>
</organism>
<evidence type="ECO:0000256" key="7">
    <source>
        <dbReference type="ARBA" id="ARBA00023160"/>
    </source>
</evidence>
<sequence>MIIKPRVRNFICTTAHPDGCKENVYRQVQYIKNQPQFHSKQRTLVIGSSTGYGLSSRICAAWGDCAPTIGVCYEKPATGNRTATAGWYNTAAFENFANQDGLYAKTIIGDAYSASTKEEVMSLIRKDFGQIDLLVYSLAAPRRTMPDGTIYTSVLKTTKEPFTSKSLDLNKNQLTEKTVLPATQEEIDATIHVMGGEDWSDWISALRKEHLLSENIRTVAYSYIGPEMTYPIYTEGTIGQAKQHLYHTALQLTADGIPAYVSVNKAVVTQSSSAIPVVPLYMSILYKVMKEAGIHETTIEQMYRLWNGYLLNPNPITDIPNRIRLDDFEMRPDIQQKVLDCWNRLTNENLEQYADIQGYWQEFYQLFGFKYENINYDLDTSADRPIPSMSK</sequence>
<feature type="binding site" evidence="9">
    <location>
        <begin position="110"/>
        <end position="111"/>
    </location>
    <ligand>
        <name>NAD(+)</name>
        <dbReference type="ChEBI" id="CHEBI:57540"/>
    </ligand>
</feature>
<name>A0A9D1JER5_9FIRM</name>
<dbReference type="InterPro" id="IPR050048">
    <property type="entry name" value="FabV-like_NADH_b"/>
</dbReference>
<dbReference type="PANTHER" id="PTHR37480:SF1">
    <property type="entry name" value="ENOYL-[ACYL-CARRIER-PROTEIN] REDUCTASE [NADH]"/>
    <property type="match status" value="1"/>
</dbReference>
<dbReference type="NCBIfam" id="NF010177">
    <property type="entry name" value="PRK13656.1"/>
    <property type="match status" value="1"/>
</dbReference>
<comment type="catalytic activity">
    <reaction evidence="8 9">
        <text>a 2,3-saturated acyl-CoA + NAD(+) = a (2E)-enoyl-CoA + NADH + H(+)</text>
        <dbReference type="Rhea" id="RHEA:18177"/>
        <dbReference type="ChEBI" id="CHEBI:15378"/>
        <dbReference type="ChEBI" id="CHEBI:57540"/>
        <dbReference type="ChEBI" id="CHEBI:57945"/>
        <dbReference type="ChEBI" id="CHEBI:58856"/>
        <dbReference type="ChEBI" id="CHEBI:65111"/>
        <dbReference type="EC" id="1.3.1.44"/>
    </reaction>
</comment>
<accession>A0A9D1JER5</accession>
<evidence type="ECO:0000259" key="10">
    <source>
        <dbReference type="Pfam" id="PF07055"/>
    </source>
</evidence>
<feature type="binding site" evidence="9">
    <location>
        <begin position="138"/>
        <end position="139"/>
    </location>
    <ligand>
        <name>NAD(+)</name>
        <dbReference type="ChEBI" id="CHEBI:57540"/>
    </ligand>
</feature>
<dbReference type="Proteomes" id="UP000824201">
    <property type="component" value="Unassembled WGS sequence"/>
</dbReference>
<comment type="caution">
    <text evidence="13">The sequence shown here is derived from an EMBL/GenBank/DDBJ whole genome shotgun (WGS) entry which is preliminary data.</text>
</comment>
<evidence type="ECO:0000259" key="12">
    <source>
        <dbReference type="Pfam" id="PF12242"/>
    </source>
</evidence>
<evidence type="ECO:0000256" key="1">
    <source>
        <dbReference type="ARBA" id="ARBA00011245"/>
    </source>
</evidence>
<dbReference type="Pfam" id="PF12241">
    <property type="entry name" value="Enoyl_reductase"/>
    <property type="match status" value="1"/>
</dbReference>
<evidence type="ECO:0000256" key="2">
    <source>
        <dbReference type="ARBA" id="ARBA00022516"/>
    </source>
</evidence>
<reference evidence="13" key="1">
    <citation type="submission" date="2020-10" db="EMBL/GenBank/DDBJ databases">
        <authorList>
            <person name="Gilroy R."/>
        </authorList>
    </citation>
    <scope>NUCLEOTIDE SEQUENCE</scope>
    <source>
        <strain evidence="13">ChiW13-3771</strain>
    </source>
</reference>
<feature type="active site" description="Proton donor" evidence="9">
    <location>
        <position position="233"/>
    </location>
</feature>
<evidence type="ECO:0000313" key="14">
    <source>
        <dbReference type="Proteomes" id="UP000824201"/>
    </source>
</evidence>
<dbReference type="PANTHER" id="PTHR37480">
    <property type="entry name" value="ENOYL-[ACYL-CARRIER-PROTEIN] REDUCTASE [NADH]"/>
    <property type="match status" value="1"/>
</dbReference>
<comment type="subunit">
    <text evidence="1 9">Monomer.</text>
</comment>
<evidence type="ECO:0000256" key="9">
    <source>
        <dbReference type="HAMAP-Rule" id="MF_01838"/>
    </source>
</evidence>
<feature type="binding site" evidence="9">
    <location>
        <begin position="73"/>
        <end position="74"/>
    </location>
    <ligand>
        <name>NAD(+)</name>
        <dbReference type="ChEBI" id="CHEBI:57540"/>
    </ligand>
</feature>
<proteinExistence type="inferred from homology"/>
<comment type="function">
    <text evidence="9">Involved in the fatty acid synthesis (FAS II). Catalyzes the reduction of a carbon-carbon double bond in an enoyl moiety that is covalently linked to a coenzyme A (CoA).</text>
</comment>
<keyword evidence="7 9" id="KW-0275">Fatty acid biosynthesis</keyword>
<dbReference type="EMBL" id="DVHN01000180">
    <property type="protein sequence ID" value="HIR89791.1"/>
    <property type="molecule type" value="Genomic_DNA"/>
</dbReference>
<evidence type="ECO:0000259" key="11">
    <source>
        <dbReference type="Pfam" id="PF12241"/>
    </source>
</evidence>
<dbReference type="NCBIfam" id="NF043048">
    <property type="entry name" value="EnoyACPredFabV"/>
    <property type="match status" value="1"/>
</dbReference>
<keyword evidence="6 9" id="KW-0443">Lipid metabolism</keyword>
<dbReference type="EC" id="1.3.1.44" evidence="9"/>
<dbReference type="GO" id="GO:0051287">
    <property type="term" value="F:NAD binding"/>
    <property type="evidence" value="ECO:0007669"/>
    <property type="project" value="UniProtKB-UniRule"/>
</dbReference>
<dbReference type="GO" id="GO:0050343">
    <property type="term" value="F:trans-2-enoyl-CoA reductase (NADH) activity"/>
    <property type="evidence" value="ECO:0007669"/>
    <property type="project" value="UniProtKB-UniRule"/>
</dbReference>
<keyword evidence="5 9" id="KW-0520">NAD</keyword>
<dbReference type="HAMAP" id="MF_01838">
    <property type="entry name" value="FabV_reductase"/>
    <property type="match status" value="1"/>
</dbReference>
<dbReference type="Gene3D" id="3.40.50.720">
    <property type="entry name" value="NAD(P)-binding Rossmann-like Domain"/>
    <property type="match status" value="1"/>
</dbReference>
<dbReference type="Pfam" id="PF12242">
    <property type="entry name" value="Eno-Rase_NADH_b"/>
    <property type="match status" value="1"/>
</dbReference>
<dbReference type="GO" id="GO:0006633">
    <property type="term" value="P:fatty acid biosynthetic process"/>
    <property type="evidence" value="ECO:0007669"/>
    <property type="project" value="UniProtKB-UniRule"/>
</dbReference>
<feature type="domain" description="Trans-2-enoyl-CoA reductase-like NAD(P)H binding" evidence="12">
    <location>
        <begin position="2"/>
        <end position="78"/>
    </location>
</feature>
<comment type="similarity">
    <text evidence="9">Belongs to the TER reductase family.</text>
</comment>
<dbReference type="InterPro" id="IPR024910">
    <property type="entry name" value="Enoyl-CoA_Rdtase_cat_dom"/>
</dbReference>
<gene>
    <name evidence="9" type="primary">fabV</name>
    <name evidence="13" type="ORF">IAC96_12675</name>
</gene>
<keyword evidence="4 9" id="KW-0560">Oxidoreductase</keyword>
<evidence type="ECO:0000256" key="5">
    <source>
        <dbReference type="ARBA" id="ARBA00023027"/>
    </source>
</evidence>
<evidence type="ECO:0000256" key="8">
    <source>
        <dbReference type="ARBA" id="ARBA00048302"/>
    </source>
</evidence>
<dbReference type="InterPro" id="IPR024906">
    <property type="entry name" value="Eno_Rdtase_FAD-bd_dom"/>
</dbReference>
<feature type="domain" description="Enoyl reductase FAD binding" evidence="10">
    <location>
        <begin position="318"/>
        <end position="379"/>
    </location>
</feature>
<evidence type="ECO:0000256" key="3">
    <source>
        <dbReference type="ARBA" id="ARBA00022832"/>
    </source>
</evidence>
<keyword evidence="2 9" id="KW-0444">Lipid biosynthesis</keyword>
<dbReference type="Pfam" id="PF07055">
    <property type="entry name" value="Eno-Rase_FAD_bd"/>
    <property type="match status" value="1"/>
</dbReference>
<feature type="site" description="Plays an important role in discriminating NADH against NADPH" evidence="9">
    <location>
        <position position="74"/>
    </location>
</feature>
<comment type="pathway">
    <text evidence="9">Lipid metabolism; fatty acid biosynthesis.</text>
</comment>